<dbReference type="InterPro" id="IPR004963">
    <property type="entry name" value="PAE/NOTUM"/>
</dbReference>
<dbReference type="AlphaFoldDB" id="A0A916DR49"/>
<dbReference type="RefSeq" id="WP_264791760.1">
    <property type="nucleotide sequence ID" value="NZ_AP026867.1"/>
</dbReference>
<evidence type="ECO:0000313" key="1">
    <source>
        <dbReference type="EMBL" id="BDS10450.1"/>
    </source>
</evidence>
<dbReference type="Pfam" id="PF03283">
    <property type="entry name" value="PAE"/>
    <property type="match status" value="1"/>
</dbReference>
<protein>
    <submittedName>
        <fullName evidence="1">Pectinacetylesterase family protein</fullName>
    </submittedName>
</protein>
<dbReference type="SUPFAM" id="SSF53474">
    <property type="entry name" value="alpha/beta-Hydrolases"/>
    <property type="match status" value="1"/>
</dbReference>
<dbReference type="PROSITE" id="PS51257">
    <property type="entry name" value="PROKAR_LIPOPROTEIN"/>
    <property type="match status" value="1"/>
</dbReference>
<dbReference type="PANTHER" id="PTHR21562">
    <property type="entry name" value="NOTUM-RELATED"/>
    <property type="match status" value="1"/>
</dbReference>
<proteinExistence type="predicted"/>
<gene>
    <name evidence="1" type="ORF">AsAng_0011580</name>
</gene>
<keyword evidence="2" id="KW-1185">Reference proteome</keyword>
<sequence length="366" mass="40724">MKYHLIIYIVALLTIISCKKETTVQEEFEKASEKETWHYIAVPGMVCRDNSNTGIGVRLRNHSNKVIIYLEGGGGCFNGVTCAVNPGTYGQLAFDSWKSIGLQFGIFDKNSNLNPFKDWNCIYVPYCTGDVHSGTNYSADVNFLYSDQKMVGHDNISLALEALKEYFGTRLDEVFLTGSSAGGYGTLINADQVIEAFPAAKTTILDDSGPVLMAQNVQPDCLDDLWQNLFLTHIPSDFSSYTTGKYSTPMKSIYEYLGTKHPTVQFGLISSLEDIVIREFYGYGTNNCAKTTVVPAPLPAIDYKNALLHLRDSVLSPYNNWKTFYVSDASHTFNLLPGAMSKEVNGVKYGEWINDLRNGTARHIHD</sequence>
<evidence type="ECO:0000313" key="2">
    <source>
        <dbReference type="Proteomes" id="UP001060919"/>
    </source>
</evidence>
<dbReference type="PANTHER" id="PTHR21562:SF83">
    <property type="entry name" value="PECTIN ACETYLESTERASE 4"/>
    <property type="match status" value="1"/>
</dbReference>
<dbReference type="EMBL" id="AP026867">
    <property type="protein sequence ID" value="BDS10450.1"/>
    <property type="molecule type" value="Genomic_DNA"/>
</dbReference>
<dbReference type="Proteomes" id="UP001060919">
    <property type="component" value="Chromosome"/>
</dbReference>
<name>A0A916DR49_9BACT</name>
<dbReference type="InterPro" id="IPR029058">
    <property type="entry name" value="AB_hydrolase_fold"/>
</dbReference>
<dbReference type="KEGG" id="aup:AsAng_0011580"/>
<dbReference type="GO" id="GO:0016787">
    <property type="term" value="F:hydrolase activity"/>
    <property type="evidence" value="ECO:0007669"/>
    <property type="project" value="InterPro"/>
</dbReference>
<reference evidence="1" key="1">
    <citation type="submission" date="2022-09" db="EMBL/GenBank/DDBJ databases">
        <title>Aureispira anguillicida sp. nov., isolated from Leptocephalus of Japanese eel Anguilla japonica.</title>
        <authorList>
            <person name="Yuasa K."/>
            <person name="Mekata T."/>
            <person name="Ikunari K."/>
        </authorList>
    </citation>
    <scope>NUCLEOTIDE SEQUENCE</scope>
    <source>
        <strain evidence="1">EL160426</strain>
    </source>
</reference>
<organism evidence="1 2">
    <name type="scientific">Aureispira anguillae</name>
    <dbReference type="NCBI Taxonomy" id="2864201"/>
    <lineage>
        <taxon>Bacteria</taxon>
        <taxon>Pseudomonadati</taxon>
        <taxon>Bacteroidota</taxon>
        <taxon>Saprospiria</taxon>
        <taxon>Saprospirales</taxon>
        <taxon>Saprospiraceae</taxon>
        <taxon>Aureispira</taxon>
    </lineage>
</organism>
<accession>A0A916DR49</accession>